<dbReference type="Proteomes" id="UP000010798">
    <property type="component" value="Chromosome"/>
</dbReference>
<dbReference type="EMBL" id="CP003364">
    <property type="protein sequence ID" value="AGA26790.1"/>
    <property type="molecule type" value="Genomic_DNA"/>
</dbReference>
<organism evidence="1 2">
    <name type="scientific">Singulisphaera acidiphila (strain ATCC BAA-1392 / DSM 18658 / VKM B-2454 / MOB10)</name>
    <dbReference type="NCBI Taxonomy" id="886293"/>
    <lineage>
        <taxon>Bacteria</taxon>
        <taxon>Pseudomonadati</taxon>
        <taxon>Planctomycetota</taxon>
        <taxon>Planctomycetia</taxon>
        <taxon>Isosphaerales</taxon>
        <taxon>Isosphaeraceae</taxon>
        <taxon>Singulisphaera</taxon>
    </lineage>
</organism>
<proteinExistence type="predicted"/>
<dbReference type="PANTHER" id="PTHR23416">
    <property type="entry name" value="SIALIC ACID SYNTHASE-RELATED"/>
    <property type="match status" value="1"/>
</dbReference>
<dbReference type="PANTHER" id="PTHR23416:SF78">
    <property type="entry name" value="LIPOPOLYSACCHARIDE BIOSYNTHESIS O-ACETYL TRANSFERASE WBBJ-RELATED"/>
    <property type="match status" value="1"/>
</dbReference>
<gene>
    <name evidence="1" type="ordered locus">Sinac_2481</name>
</gene>
<dbReference type="HOGENOM" id="CLU_051638_7_1_0"/>
<dbReference type="Gene3D" id="2.160.10.10">
    <property type="entry name" value="Hexapeptide repeat proteins"/>
    <property type="match status" value="1"/>
</dbReference>
<protein>
    <recommendedName>
        <fullName evidence="3">Acetyltransferase (Isoleucine patch superfamily)</fullName>
    </recommendedName>
</protein>
<dbReference type="CDD" id="cd04647">
    <property type="entry name" value="LbH_MAT_like"/>
    <property type="match status" value="1"/>
</dbReference>
<dbReference type="OrthoDB" id="285017at2"/>
<evidence type="ECO:0000313" key="1">
    <source>
        <dbReference type="EMBL" id="AGA26790.1"/>
    </source>
</evidence>
<sequence>MSFRYRLARSQHPAARTLKRLYRGVQTASIPAPWYLVKPMLWAYLGLRAIYYFAMRAFLCEPLFKASCRRYGRRLRTGVFIHWIQGKGDILLGDDVVFDAKCDILFAARFTPNPTLEVGDRTCVRGTTFSIGRRITIGHDCLIAMGVKMFDSNGHQSDPEARLAGLPPRPEDVRPITIADNVWIGQMAIITPGVTIGEGSIVSAGSVVLGDVPPYSVVAGYPARKIASLRDSRTQEAQNAPVLATALCSGSDSSVSRGA</sequence>
<name>L0DD53_SINAD</name>
<keyword evidence="2" id="KW-1185">Reference proteome</keyword>
<dbReference type="AlphaFoldDB" id="L0DD53"/>
<dbReference type="RefSeq" id="WP_015245942.1">
    <property type="nucleotide sequence ID" value="NC_019892.1"/>
</dbReference>
<evidence type="ECO:0000313" key="2">
    <source>
        <dbReference type="Proteomes" id="UP000010798"/>
    </source>
</evidence>
<accession>L0DD53</accession>
<dbReference type="InterPro" id="IPR051159">
    <property type="entry name" value="Hexapeptide_acetyltransf"/>
</dbReference>
<dbReference type="KEGG" id="saci:Sinac_2481"/>
<dbReference type="eggNOG" id="COG0110">
    <property type="taxonomic scope" value="Bacteria"/>
</dbReference>
<dbReference type="STRING" id="886293.Sinac_2481"/>
<dbReference type="Pfam" id="PF00132">
    <property type="entry name" value="Hexapep"/>
    <property type="match status" value="1"/>
</dbReference>
<dbReference type="SUPFAM" id="SSF51161">
    <property type="entry name" value="Trimeric LpxA-like enzymes"/>
    <property type="match status" value="1"/>
</dbReference>
<dbReference type="InterPro" id="IPR001451">
    <property type="entry name" value="Hexapep"/>
</dbReference>
<dbReference type="InterPro" id="IPR011004">
    <property type="entry name" value="Trimer_LpxA-like_sf"/>
</dbReference>
<reference evidence="1 2" key="1">
    <citation type="submission" date="2012-02" db="EMBL/GenBank/DDBJ databases">
        <title>Complete sequence of chromosome of Singulisphaera acidiphila DSM 18658.</title>
        <authorList>
            <consortium name="US DOE Joint Genome Institute (JGI-PGF)"/>
            <person name="Lucas S."/>
            <person name="Copeland A."/>
            <person name="Lapidus A."/>
            <person name="Glavina del Rio T."/>
            <person name="Dalin E."/>
            <person name="Tice H."/>
            <person name="Bruce D."/>
            <person name="Goodwin L."/>
            <person name="Pitluck S."/>
            <person name="Peters L."/>
            <person name="Ovchinnikova G."/>
            <person name="Chertkov O."/>
            <person name="Kyrpides N."/>
            <person name="Mavromatis K."/>
            <person name="Ivanova N."/>
            <person name="Brettin T."/>
            <person name="Detter J.C."/>
            <person name="Han C."/>
            <person name="Larimer F."/>
            <person name="Land M."/>
            <person name="Hauser L."/>
            <person name="Markowitz V."/>
            <person name="Cheng J.-F."/>
            <person name="Hugenholtz P."/>
            <person name="Woyke T."/>
            <person name="Wu D."/>
            <person name="Tindall B."/>
            <person name="Pomrenke H."/>
            <person name="Brambilla E."/>
            <person name="Klenk H.-P."/>
            <person name="Eisen J.A."/>
        </authorList>
    </citation>
    <scope>NUCLEOTIDE SEQUENCE [LARGE SCALE GENOMIC DNA]</scope>
    <source>
        <strain evidence="2">ATCC BAA-1392 / DSM 18658 / VKM B-2454 / MOB10</strain>
    </source>
</reference>
<evidence type="ECO:0008006" key="3">
    <source>
        <dbReference type="Google" id="ProtNLM"/>
    </source>
</evidence>